<reference evidence="2 3" key="1">
    <citation type="journal article" name="Sci. Rep.">
        <title>Telomere-to-telomere assembled and centromere annotated genomes of the two main subspecies of the button mushroom Agaricus bisporus reveal especially polymorphic chromosome ends.</title>
        <authorList>
            <person name="Sonnenberg A.S.M."/>
            <person name="Sedaghat-Telgerd N."/>
            <person name="Lavrijssen B."/>
            <person name="Ohm R.A."/>
            <person name="Hendrickx P.M."/>
            <person name="Scholtmeijer K."/>
            <person name="Baars J.J.P."/>
            <person name="van Peer A."/>
        </authorList>
    </citation>
    <scope>NUCLEOTIDE SEQUENCE [LARGE SCALE GENOMIC DNA]</scope>
    <source>
        <strain evidence="2 3">H119_p4</strain>
    </source>
</reference>
<accession>A0A8H7C1R6</accession>
<proteinExistence type="inferred from homology"/>
<gene>
    <name evidence="2" type="ORF">Agabi119p4_11077</name>
</gene>
<dbReference type="PANTHER" id="PTHR34598:SF3">
    <property type="entry name" value="OXIDOREDUCTASE AN1597"/>
    <property type="match status" value="1"/>
</dbReference>
<dbReference type="Proteomes" id="UP000629468">
    <property type="component" value="Unassembled WGS sequence"/>
</dbReference>
<dbReference type="PANTHER" id="PTHR34598">
    <property type="entry name" value="BLL6449 PROTEIN"/>
    <property type="match status" value="1"/>
</dbReference>
<evidence type="ECO:0000313" key="2">
    <source>
        <dbReference type="EMBL" id="KAF7760401.1"/>
    </source>
</evidence>
<organism evidence="2 3">
    <name type="scientific">Agaricus bisporus var. burnettii</name>
    <dbReference type="NCBI Taxonomy" id="192524"/>
    <lineage>
        <taxon>Eukaryota</taxon>
        <taxon>Fungi</taxon>
        <taxon>Dikarya</taxon>
        <taxon>Basidiomycota</taxon>
        <taxon>Agaricomycotina</taxon>
        <taxon>Agaricomycetes</taxon>
        <taxon>Agaricomycetidae</taxon>
        <taxon>Agaricales</taxon>
        <taxon>Agaricineae</taxon>
        <taxon>Agaricaceae</taxon>
        <taxon>Agaricus</taxon>
    </lineage>
</organism>
<comment type="caution">
    <text evidence="2">The sequence shown here is derived from an EMBL/GenBank/DDBJ whole genome shotgun (WGS) entry which is preliminary data.</text>
</comment>
<dbReference type="AlphaFoldDB" id="A0A8H7C1R6"/>
<name>A0A8H7C1R6_AGABI</name>
<dbReference type="GO" id="GO:0016491">
    <property type="term" value="F:oxidoreductase activity"/>
    <property type="evidence" value="ECO:0007669"/>
    <property type="project" value="InterPro"/>
</dbReference>
<evidence type="ECO:0000256" key="1">
    <source>
        <dbReference type="ARBA" id="ARBA00023604"/>
    </source>
</evidence>
<dbReference type="InterPro" id="IPR044053">
    <property type="entry name" value="AsaB-like"/>
</dbReference>
<sequence length="124" mass="14099">MWLTLNKAGLMLPVRTSNLPIASSDVVSTKLVFILPPPNGSRAYQSSNLNSKTGFRDRNTVPTERNVNIENVRGKEHLYKLDEAGFQFHTRPTKIADFRNDEKVMKEYYSESIDVIKSISSRPL</sequence>
<comment type="similarity">
    <text evidence="1">Belongs to the asaB hydroxylase/desaturase family.</text>
</comment>
<evidence type="ECO:0000313" key="3">
    <source>
        <dbReference type="Proteomes" id="UP000629468"/>
    </source>
</evidence>
<dbReference type="EMBL" id="JABXXO010000015">
    <property type="protein sequence ID" value="KAF7760401.1"/>
    <property type="molecule type" value="Genomic_DNA"/>
</dbReference>
<protein>
    <submittedName>
        <fullName evidence="2">Uncharacterized protein</fullName>
    </submittedName>
</protein>